<dbReference type="InterPro" id="IPR013429">
    <property type="entry name" value="Regulatory_FmdB_Zinc_ribbon"/>
</dbReference>
<sequence>MPTYDYICKACSHEWELFQQMKAKPVRKCPDCGKLKAQRLIGTGAGILFKGSGFYQTDYRSSSYKKGAESDKKAKEESKTKAKEAKSSTESKTSSKSDSSGKSKAK</sequence>
<reference evidence="3" key="1">
    <citation type="submission" date="2018-06" db="EMBL/GenBank/DDBJ databases">
        <authorList>
            <person name="Zhirakovskaya E."/>
        </authorList>
    </citation>
    <scope>NUCLEOTIDE SEQUENCE</scope>
</reference>
<protein>
    <recommendedName>
        <fullName evidence="2">Putative regulatory protein FmdB zinc ribbon domain-containing protein</fullName>
    </recommendedName>
</protein>
<evidence type="ECO:0000313" key="3">
    <source>
        <dbReference type="EMBL" id="VAX40913.1"/>
    </source>
</evidence>
<dbReference type="PANTHER" id="PTHR34404:SF2">
    <property type="entry name" value="CONSERVED SERINE RICH PROTEIN"/>
    <property type="match status" value="1"/>
</dbReference>
<dbReference type="NCBIfam" id="TIGR02605">
    <property type="entry name" value="CxxC_CxxC_SSSS"/>
    <property type="match status" value="1"/>
</dbReference>
<feature type="domain" description="Putative regulatory protein FmdB zinc ribbon" evidence="2">
    <location>
        <begin position="1"/>
        <end position="42"/>
    </location>
</feature>
<feature type="compositionally biased region" description="Basic and acidic residues" evidence="1">
    <location>
        <begin position="66"/>
        <end position="106"/>
    </location>
</feature>
<dbReference type="AlphaFoldDB" id="A0A3B1DVI2"/>
<feature type="region of interest" description="Disordered" evidence="1">
    <location>
        <begin position="59"/>
        <end position="106"/>
    </location>
</feature>
<organism evidence="3">
    <name type="scientific">hydrothermal vent metagenome</name>
    <dbReference type="NCBI Taxonomy" id="652676"/>
    <lineage>
        <taxon>unclassified sequences</taxon>
        <taxon>metagenomes</taxon>
        <taxon>ecological metagenomes</taxon>
    </lineage>
</organism>
<dbReference type="PANTHER" id="PTHR34404">
    <property type="entry name" value="REGULATORY PROTEIN, FMDB FAMILY"/>
    <property type="match status" value="1"/>
</dbReference>
<accession>A0A3B1DVI2</accession>
<dbReference type="SMART" id="SM00834">
    <property type="entry name" value="CxxC_CXXC_SSSS"/>
    <property type="match status" value="1"/>
</dbReference>
<dbReference type="Pfam" id="PF09723">
    <property type="entry name" value="Zn_ribbon_8"/>
    <property type="match status" value="1"/>
</dbReference>
<name>A0A3B1DVI2_9ZZZZ</name>
<gene>
    <name evidence="3" type="ORF">MNBD_PLANCTO02-2266</name>
</gene>
<evidence type="ECO:0000256" key="1">
    <source>
        <dbReference type="SAM" id="MobiDB-lite"/>
    </source>
</evidence>
<proteinExistence type="predicted"/>
<dbReference type="EMBL" id="UOGL01000493">
    <property type="protein sequence ID" value="VAX40913.1"/>
    <property type="molecule type" value="Genomic_DNA"/>
</dbReference>
<evidence type="ECO:0000259" key="2">
    <source>
        <dbReference type="SMART" id="SM00834"/>
    </source>
</evidence>